<name>K9Y269_STAC7</name>
<evidence type="ECO:0000313" key="2">
    <source>
        <dbReference type="Proteomes" id="UP000010473"/>
    </source>
</evidence>
<proteinExistence type="predicted"/>
<dbReference type="HOGENOM" id="CLU_195836_0_0_3"/>
<reference evidence="2" key="1">
    <citation type="journal article" date="2013" name="Proc. Natl. Acad. Sci. U.S.A.">
        <title>Improving the coverage of the cyanobacterial phylum using diversity-driven genome sequencing.</title>
        <authorList>
            <person name="Shih P.M."/>
            <person name="Wu D."/>
            <person name="Latifi A."/>
            <person name="Axen S.D."/>
            <person name="Fewer D.P."/>
            <person name="Talla E."/>
            <person name="Calteau A."/>
            <person name="Cai F."/>
            <person name="Tandeau de Marsac N."/>
            <person name="Rippka R."/>
            <person name="Herdman M."/>
            <person name="Sivonen K."/>
            <person name="Coursin T."/>
            <person name="Laurent T."/>
            <person name="Goodwin L."/>
            <person name="Nolan M."/>
            <person name="Davenport K.W."/>
            <person name="Han C.S."/>
            <person name="Rubin E.M."/>
            <person name="Eisen J.A."/>
            <person name="Woyke T."/>
            <person name="Gugger M."/>
            <person name="Kerfeld C.A."/>
        </authorList>
    </citation>
    <scope>NUCLEOTIDE SEQUENCE [LARGE SCALE GENOMIC DNA]</scope>
    <source>
        <strain evidence="2">ATCC 29371 / PCC 7437</strain>
        <plasmid evidence="2">Plasmid pSTA7437.01</plasmid>
    </source>
</reference>
<dbReference type="Proteomes" id="UP000010473">
    <property type="component" value="Plasmid pSTA7437.01"/>
</dbReference>
<organism evidence="1 2">
    <name type="scientific">Stanieria cyanosphaera (strain ATCC 29371 / PCC 7437)</name>
    <dbReference type="NCBI Taxonomy" id="111780"/>
    <lineage>
        <taxon>Bacteria</taxon>
        <taxon>Bacillati</taxon>
        <taxon>Cyanobacteriota</taxon>
        <taxon>Cyanophyceae</taxon>
        <taxon>Pleurocapsales</taxon>
        <taxon>Dermocarpellaceae</taxon>
        <taxon>Stanieria</taxon>
    </lineage>
</organism>
<dbReference type="KEGG" id="scs:Sta7437_4609"/>
<keyword evidence="2" id="KW-1185">Reference proteome</keyword>
<geneLocation type="plasmid" evidence="1 2">
    <name>pSTA7437.01</name>
</geneLocation>
<dbReference type="RefSeq" id="WP_015211975.1">
    <property type="nucleotide sequence ID" value="NC_019765.1"/>
</dbReference>
<keyword evidence="1" id="KW-0614">Plasmid</keyword>
<accession>K9Y269</accession>
<protein>
    <submittedName>
        <fullName evidence="1">Uncharacterized protein</fullName>
    </submittedName>
</protein>
<dbReference type="OrthoDB" id="574279at2"/>
<dbReference type="AlphaFoldDB" id="K9Y269"/>
<evidence type="ECO:0000313" key="1">
    <source>
        <dbReference type="EMBL" id="AFZ38067.1"/>
    </source>
</evidence>
<sequence length="70" mass="7994">MPGTKASGRPGGNPDLKKYCFTTDRNEPLRERLQIRVSASMKKELEARDNWQEFVRIAIAQKLQSSSDKN</sequence>
<dbReference type="EMBL" id="CP003654">
    <property type="protein sequence ID" value="AFZ38067.1"/>
    <property type="molecule type" value="Genomic_DNA"/>
</dbReference>
<gene>
    <name evidence="1" type="ordered locus">Sta7437_4609</name>
</gene>